<reference evidence="1" key="1">
    <citation type="submission" date="2020-11" db="EMBL/GenBank/DDBJ databases">
        <authorList>
            <consortium name="DOE Joint Genome Institute"/>
            <person name="Ahrendt S."/>
            <person name="Riley R."/>
            <person name="Andreopoulos W."/>
            <person name="Labutti K."/>
            <person name="Pangilinan J."/>
            <person name="Ruiz-Duenas F.J."/>
            <person name="Barrasa J.M."/>
            <person name="Sanchez-Garcia M."/>
            <person name="Camarero S."/>
            <person name="Miyauchi S."/>
            <person name="Serrano A."/>
            <person name="Linde D."/>
            <person name="Babiker R."/>
            <person name="Drula E."/>
            <person name="Ayuso-Fernandez I."/>
            <person name="Pacheco R."/>
            <person name="Padilla G."/>
            <person name="Ferreira P."/>
            <person name="Barriuso J."/>
            <person name="Kellner H."/>
            <person name="Castanera R."/>
            <person name="Alfaro M."/>
            <person name="Ramirez L."/>
            <person name="Pisabarro A.G."/>
            <person name="Kuo A."/>
            <person name="Tritt A."/>
            <person name="Lipzen A."/>
            <person name="He G."/>
            <person name="Yan M."/>
            <person name="Ng V."/>
            <person name="Cullen D."/>
            <person name="Martin F."/>
            <person name="Rosso M.-N."/>
            <person name="Henrissat B."/>
            <person name="Hibbett D."/>
            <person name="Martinez A.T."/>
            <person name="Grigoriev I.V."/>
        </authorList>
    </citation>
    <scope>NUCLEOTIDE SEQUENCE</scope>
    <source>
        <strain evidence="1">MF-IS2</strain>
    </source>
</reference>
<dbReference type="EMBL" id="MU152290">
    <property type="protein sequence ID" value="KAF9440747.1"/>
    <property type="molecule type" value="Genomic_DNA"/>
</dbReference>
<organism evidence="1 2">
    <name type="scientific">Macrolepiota fuliginosa MF-IS2</name>
    <dbReference type="NCBI Taxonomy" id="1400762"/>
    <lineage>
        <taxon>Eukaryota</taxon>
        <taxon>Fungi</taxon>
        <taxon>Dikarya</taxon>
        <taxon>Basidiomycota</taxon>
        <taxon>Agaricomycotina</taxon>
        <taxon>Agaricomycetes</taxon>
        <taxon>Agaricomycetidae</taxon>
        <taxon>Agaricales</taxon>
        <taxon>Agaricineae</taxon>
        <taxon>Agaricaceae</taxon>
        <taxon>Macrolepiota</taxon>
    </lineage>
</organism>
<evidence type="ECO:0000313" key="2">
    <source>
        <dbReference type="Proteomes" id="UP000807342"/>
    </source>
</evidence>
<comment type="caution">
    <text evidence="1">The sequence shown here is derived from an EMBL/GenBank/DDBJ whole genome shotgun (WGS) entry which is preliminary data.</text>
</comment>
<proteinExistence type="predicted"/>
<accession>A0A9P5WYD1</accession>
<sequence>MCCLRYYQRRLFFLLQRRPRVPVITITTEHRRFRSRKRQPFPRFIHPYRFRTRRNRRSLYLALFNMVYIRRCLSRYRPSTLYKNQYYD</sequence>
<gene>
    <name evidence="1" type="ORF">P691DRAFT_72122</name>
</gene>
<evidence type="ECO:0000313" key="1">
    <source>
        <dbReference type="EMBL" id="KAF9440747.1"/>
    </source>
</evidence>
<name>A0A9P5WYD1_9AGAR</name>
<keyword evidence="2" id="KW-1185">Reference proteome</keyword>
<dbReference type="AlphaFoldDB" id="A0A9P5WYD1"/>
<protein>
    <submittedName>
        <fullName evidence="1">Uncharacterized protein</fullName>
    </submittedName>
</protein>
<dbReference type="Proteomes" id="UP000807342">
    <property type="component" value="Unassembled WGS sequence"/>
</dbReference>